<proteinExistence type="predicted"/>
<accession>A0A2B4R1K1</accession>
<reference evidence="2" key="1">
    <citation type="journal article" date="2017" name="bioRxiv">
        <title>Comparative analysis of the genomes of Stylophora pistillata and Acropora digitifera provides evidence for extensive differences between species of corals.</title>
        <authorList>
            <person name="Voolstra C.R."/>
            <person name="Li Y."/>
            <person name="Liew Y.J."/>
            <person name="Baumgarten S."/>
            <person name="Zoccola D."/>
            <person name="Flot J.-F."/>
            <person name="Tambutte S."/>
            <person name="Allemand D."/>
            <person name="Aranda M."/>
        </authorList>
    </citation>
    <scope>NUCLEOTIDE SEQUENCE [LARGE SCALE GENOMIC DNA]</scope>
</reference>
<comment type="caution">
    <text evidence="1">The sequence shown here is derived from an EMBL/GenBank/DDBJ whole genome shotgun (WGS) entry which is preliminary data.</text>
</comment>
<dbReference type="AlphaFoldDB" id="A0A2B4R1K1"/>
<gene>
    <name evidence="1" type="ORF">AWC38_SpisGene23830</name>
</gene>
<evidence type="ECO:0000313" key="2">
    <source>
        <dbReference type="Proteomes" id="UP000225706"/>
    </source>
</evidence>
<dbReference type="InterPro" id="IPR052055">
    <property type="entry name" value="Hepadnavirus_pol/RT"/>
</dbReference>
<dbReference type="Proteomes" id="UP000225706">
    <property type="component" value="Unassembled WGS sequence"/>
</dbReference>
<protein>
    <submittedName>
        <fullName evidence="1">Uncharacterized protein</fullName>
    </submittedName>
</protein>
<dbReference type="PANTHER" id="PTHR33050:SF7">
    <property type="entry name" value="RIBONUCLEASE H"/>
    <property type="match status" value="1"/>
</dbReference>
<evidence type="ECO:0000313" key="1">
    <source>
        <dbReference type="EMBL" id="PFX12244.1"/>
    </source>
</evidence>
<dbReference type="EMBL" id="LSMT01001490">
    <property type="protein sequence ID" value="PFX12244.1"/>
    <property type="molecule type" value="Genomic_DNA"/>
</dbReference>
<dbReference type="PANTHER" id="PTHR33050">
    <property type="entry name" value="REVERSE TRANSCRIPTASE DOMAIN-CONTAINING PROTEIN"/>
    <property type="match status" value="1"/>
</dbReference>
<keyword evidence="2" id="KW-1185">Reference proteome</keyword>
<sequence length="390" mass="43435">MNKDSALNSIALETSVHITNQESANPTSNAEGIAPANEFQYEEMEFDIDSLKHQLGIREILVSLSTLSQKVSGQQEIRSPVPESGTLARLPDSGFDPTATFLAEESPAAQSNSSQALESSEILLPSIFEETESFGPKVVNVIAGRMSDSCSKKPLDTTKNCKISIKLQRTAREVAHVIGLLVSAFPAVSFLNLHYRSVELCKSQALSVNPDFHQIIHLSSRAMSDLRWVIESISRLNGFMFGDCPADFYIECDASLAGWGAFCNGQSANDIDLFAFRLNAKLDQFLSWHPEPGASAVDAFSISWSNQRFYAFPPFSLLTRVLEEIRNDVALVLLIARHGQLSHGTDDIDSYLPFWLDRKDDMRKDEQLIRPIMVLRQTHWTFLFAVLCEI</sequence>
<name>A0A2B4R1K1_STYPI</name>
<organism evidence="1 2">
    <name type="scientific">Stylophora pistillata</name>
    <name type="common">Smooth cauliflower coral</name>
    <dbReference type="NCBI Taxonomy" id="50429"/>
    <lineage>
        <taxon>Eukaryota</taxon>
        <taxon>Metazoa</taxon>
        <taxon>Cnidaria</taxon>
        <taxon>Anthozoa</taxon>
        <taxon>Hexacorallia</taxon>
        <taxon>Scleractinia</taxon>
        <taxon>Astrocoeniina</taxon>
        <taxon>Pocilloporidae</taxon>
        <taxon>Stylophora</taxon>
    </lineage>
</organism>